<dbReference type="AlphaFoldDB" id="A0A135L7D3"/>
<evidence type="ECO:0000259" key="2">
    <source>
        <dbReference type="PROSITE" id="PS50151"/>
    </source>
</evidence>
<dbReference type="InterPro" id="IPR001943">
    <property type="entry name" value="UVR_dom"/>
</dbReference>
<dbReference type="Pfam" id="PF02151">
    <property type="entry name" value="UVR"/>
    <property type="match status" value="1"/>
</dbReference>
<feature type="domain" description="UVR" evidence="2">
    <location>
        <begin position="134"/>
        <end position="169"/>
    </location>
</feature>
<dbReference type="Gene3D" id="4.10.860.10">
    <property type="entry name" value="UVR domain"/>
    <property type="match status" value="1"/>
</dbReference>
<dbReference type="Proteomes" id="UP000070352">
    <property type="component" value="Unassembled WGS sequence"/>
</dbReference>
<dbReference type="PIRSF" id="PIRSF015034">
    <property type="entry name" value="YacH"/>
    <property type="match status" value="1"/>
</dbReference>
<dbReference type="GO" id="GO:0046870">
    <property type="term" value="F:cadmium ion binding"/>
    <property type="evidence" value="ECO:0007669"/>
    <property type="project" value="TreeGrafter"/>
</dbReference>
<dbReference type="InterPro" id="IPR036876">
    <property type="entry name" value="UVR_dom_sf"/>
</dbReference>
<protein>
    <recommendedName>
        <fullName evidence="2">UVR domain-containing protein</fullName>
    </recommendedName>
</protein>
<keyword evidence="4" id="KW-1185">Reference proteome</keyword>
<gene>
    <name evidence="3" type="ORF">U473_13230</name>
</gene>
<dbReference type="SUPFAM" id="SSF46600">
    <property type="entry name" value="C-terminal UvrC-binding domain of UvrB"/>
    <property type="match status" value="1"/>
</dbReference>
<dbReference type="GO" id="GO:0008270">
    <property type="term" value="F:zinc ion binding"/>
    <property type="evidence" value="ECO:0007669"/>
    <property type="project" value="TreeGrafter"/>
</dbReference>
<dbReference type="GO" id="GO:1990169">
    <property type="term" value="P:stress response to copper ion"/>
    <property type="evidence" value="ECO:0007669"/>
    <property type="project" value="TreeGrafter"/>
</dbReference>
<feature type="coiled-coil region" evidence="1">
    <location>
        <begin position="130"/>
        <end position="169"/>
    </location>
</feature>
<evidence type="ECO:0000313" key="3">
    <source>
        <dbReference type="EMBL" id="KXG44869.1"/>
    </source>
</evidence>
<dbReference type="InterPro" id="IPR025542">
    <property type="entry name" value="YacH"/>
</dbReference>
<dbReference type="GO" id="GO:0005507">
    <property type="term" value="F:copper ion binding"/>
    <property type="evidence" value="ECO:0007669"/>
    <property type="project" value="TreeGrafter"/>
</dbReference>
<evidence type="ECO:0000313" key="4">
    <source>
        <dbReference type="Proteomes" id="UP000070352"/>
    </source>
</evidence>
<sequence length="175" mass="20084">MLCENCGEKPATLHFTKIINGQKNEMHLCEQCAKEKGEIIPTDTNVFSFPQLLSGLLNFDQMVHGHSPNTSMDPLRCKNCGLTFNQFKKTGKFGCSDCYQYFEPQLEPIFRRIHGNSQHSGKVPTRTGGKIKLKKELRELKDQLQKKIALEEFEEAAKIRDKIKELELKLTERRG</sequence>
<comment type="caution">
    <text evidence="3">The sequence shown here is derived from an EMBL/GenBank/DDBJ whole genome shotgun (WGS) entry which is preliminary data.</text>
</comment>
<organism evidence="3 4">
    <name type="scientific">Tepidibacillus decaturensis</name>
    <dbReference type="NCBI Taxonomy" id="1413211"/>
    <lineage>
        <taxon>Bacteria</taxon>
        <taxon>Bacillati</taxon>
        <taxon>Bacillota</taxon>
        <taxon>Bacilli</taxon>
        <taxon>Bacillales</taxon>
        <taxon>Bacillaceae</taxon>
        <taxon>Tepidibacillus</taxon>
    </lineage>
</organism>
<dbReference type="PANTHER" id="PTHR38430">
    <property type="entry name" value="PROTEIN-ARGININE KINASE ACTIVATOR PROTEIN"/>
    <property type="match status" value="1"/>
</dbReference>
<proteinExistence type="predicted"/>
<dbReference type="PANTHER" id="PTHR38430:SF1">
    <property type="entry name" value="PROTEIN-ARGININE KINASE ACTIVATOR PROTEIN"/>
    <property type="match status" value="1"/>
</dbReference>
<dbReference type="EMBL" id="LSKU01000001">
    <property type="protein sequence ID" value="KXG44869.1"/>
    <property type="molecule type" value="Genomic_DNA"/>
</dbReference>
<dbReference type="RefSeq" id="WP_068727133.1">
    <property type="nucleotide sequence ID" value="NZ_LSKU01000001.1"/>
</dbReference>
<reference evidence="3 4" key="1">
    <citation type="submission" date="2016-02" db="EMBL/GenBank/DDBJ databases">
        <title>Draft Genome for Tepidibacillus decaturensis nov. sp. Strain Z9, an Anaerobic, Moderately Thermophilic and Heterotrophic Bacterium from Deep Subsurface of the Illinois Basin, USA.</title>
        <authorList>
            <person name="Dong Y."/>
            <person name="Chang J.Y."/>
            <person name="Sanford R."/>
            <person name="Fouke B.W."/>
        </authorList>
    </citation>
    <scope>NUCLEOTIDE SEQUENCE [LARGE SCALE GENOMIC DNA]</scope>
    <source>
        <strain evidence="3 4">Z9</strain>
    </source>
</reference>
<dbReference type="GO" id="GO:1990170">
    <property type="term" value="P:stress response to cadmium ion"/>
    <property type="evidence" value="ECO:0007669"/>
    <property type="project" value="TreeGrafter"/>
</dbReference>
<dbReference type="STRING" id="1413211.U473_13230"/>
<dbReference type="GO" id="GO:0050897">
    <property type="term" value="F:cobalt ion binding"/>
    <property type="evidence" value="ECO:0007669"/>
    <property type="project" value="TreeGrafter"/>
</dbReference>
<dbReference type="PROSITE" id="PS50151">
    <property type="entry name" value="UVR"/>
    <property type="match status" value="1"/>
</dbReference>
<dbReference type="OrthoDB" id="9788704at2"/>
<evidence type="ECO:0000256" key="1">
    <source>
        <dbReference type="SAM" id="Coils"/>
    </source>
</evidence>
<keyword evidence="1" id="KW-0175">Coiled coil</keyword>
<name>A0A135L7D3_9BACI</name>
<accession>A0A135L7D3</accession>